<reference evidence="1 2" key="1">
    <citation type="submission" date="2016-11" db="EMBL/GenBank/DDBJ databases">
        <authorList>
            <person name="Jaros S."/>
            <person name="Januszkiewicz K."/>
            <person name="Wedrychowicz H."/>
        </authorList>
    </citation>
    <scope>NUCLEOTIDE SEQUENCE [LARGE SCALE GENOMIC DNA]</scope>
    <source>
        <strain evidence="1 2">DSM 13106</strain>
    </source>
</reference>
<name>A0A1M5Z7V3_9FIRM</name>
<evidence type="ECO:0000313" key="2">
    <source>
        <dbReference type="Proteomes" id="UP000184389"/>
    </source>
</evidence>
<sequence length="396" mass="46546">MNKKLDIYFFGDNGSYDEFNPGYVCSKKFVSEILYLIAHNEPYSISKDEIIEIIKIEEEEFDCIIESLKRINAIDVIENKYKLNFPVFLEEDMPLLDTYFEDIGEIIGSKIIDIKEQIYEKISKLSNYSSFSKEKLLYHIVCDDIFDGTAFDFFEEKNIFLSSKIQPGNRDYIIFGYEDSESVQSHSNKLLCSSNNYRSQNFIFNSFGDSDGTRKDVFRFFRRVEKNLESATPFNELNLDYIRLIEQKNSEIVEKCGEIVWKSYKNEIVYNKLSKNEKDMVKFLEEFEYLSINEEDSTIECNVPVFERSDNEIINEISDIVLNQIYDIVKSTFDRFEKGATELTAIKHENNMKEIAIELWHQVFGFTNEYLVQVGFVQSPEYINGEGRYLRSLTII</sequence>
<keyword evidence="2" id="KW-1185">Reference proteome</keyword>
<proteinExistence type="predicted"/>
<gene>
    <name evidence="1" type="ORF">SAMN02745180_02841</name>
</gene>
<accession>A0A1M5Z7V3</accession>
<dbReference type="STRING" id="1123281.SAMN02745180_02841"/>
<dbReference type="RefSeq" id="WP_072745433.1">
    <property type="nucleotide sequence ID" value="NZ_FQXR01000023.1"/>
</dbReference>
<dbReference type="EMBL" id="FQXR01000023">
    <property type="protein sequence ID" value="SHI20316.1"/>
    <property type="molecule type" value="Genomic_DNA"/>
</dbReference>
<protein>
    <submittedName>
        <fullName evidence="1">Uncharacterized protein</fullName>
    </submittedName>
</protein>
<dbReference type="AlphaFoldDB" id="A0A1M5Z7V3"/>
<dbReference type="Proteomes" id="UP000184389">
    <property type="component" value="Unassembled WGS sequence"/>
</dbReference>
<organism evidence="1 2">
    <name type="scientific">Sporanaerobacter acetigenes DSM 13106</name>
    <dbReference type="NCBI Taxonomy" id="1123281"/>
    <lineage>
        <taxon>Bacteria</taxon>
        <taxon>Bacillati</taxon>
        <taxon>Bacillota</taxon>
        <taxon>Tissierellia</taxon>
        <taxon>Tissierellales</taxon>
        <taxon>Sporanaerobacteraceae</taxon>
        <taxon>Sporanaerobacter</taxon>
    </lineage>
</organism>
<evidence type="ECO:0000313" key="1">
    <source>
        <dbReference type="EMBL" id="SHI20316.1"/>
    </source>
</evidence>
<dbReference type="OrthoDB" id="1879483at2"/>